<dbReference type="EMBL" id="SWBO01000003">
    <property type="protein sequence ID" value="TKC02114.1"/>
    <property type="molecule type" value="Genomic_DNA"/>
</dbReference>
<feature type="signal peptide" evidence="1">
    <location>
        <begin position="1"/>
        <end position="21"/>
    </location>
</feature>
<dbReference type="AlphaFoldDB" id="A0A4U1CDM3"/>
<protein>
    <recommendedName>
        <fullName evidence="4">Adhesin domain-containing protein</fullName>
    </recommendedName>
</protein>
<organism evidence="2 3">
    <name type="scientific">Pedobacter cryotolerans</name>
    <dbReference type="NCBI Taxonomy" id="2571270"/>
    <lineage>
        <taxon>Bacteria</taxon>
        <taxon>Pseudomonadati</taxon>
        <taxon>Bacteroidota</taxon>
        <taxon>Sphingobacteriia</taxon>
        <taxon>Sphingobacteriales</taxon>
        <taxon>Sphingobacteriaceae</taxon>
        <taxon>Pedobacter</taxon>
    </lineage>
</organism>
<accession>A0A4U1CDM3</accession>
<comment type="caution">
    <text evidence="2">The sequence shown here is derived from an EMBL/GenBank/DDBJ whole genome shotgun (WGS) entry which is preliminary data.</text>
</comment>
<dbReference type="OrthoDB" id="1117657at2"/>
<evidence type="ECO:0000256" key="1">
    <source>
        <dbReference type="SAM" id="SignalP"/>
    </source>
</evidence>
<proteinExistence type="predicted"/>
<evidence type="ECO:0000313" key="2">
    <source>
        <dbReference type="EMBL" id="TKC02114.1"/>
    </source>
</evidence>
<sequence>MKPNLILSITSMLLLSVQANAQEQPNVNVTTNNKTSLNVATNNNIQVATTKNGKSTTVVYGANYNLQDDTPMKAKTISKSFAIDKGDKVNLSNQYGSITIKTWNKSEVKVDVDIKAYAKTADEAQKLIDDLSIEASKTGDLVTFKTERGDRNGNWGSNVRNGKTIWRREIKVHYVVYMPASNSLTASQQYGNIILDDFTGPTSLKLQYGDLIAGNLSNTNNYVSIQYGKGNVKDMGGATIKHQYGNGFTLENVGNIDLNAQYTAVKIGNIRGTATIKHQYGNGTTIGSVSGGAINVNTQYAPVKIGNLNSNITSRAQYGKIIIDEIEAGKDVDVDAQYSSVSLGFASNYAADFDVRTQYGNFKYGANVTAKKEDDGKSYSSNKNYTGQIGKGGSAKVNVKVQYDNATFK</sequence>
<evidence type="ECO:0000313" key="3">
    <source>
        <dbReference type="Proteomes" id="UP000310477"/>
    </source>
</evidence>
<gene>
    <name evidence="2" type="ORF">FA045_07680</name>
</gene>
<name>A0A4U1CDM3_9SPHI</name>
<feature type="chain" id="PRO_5020616176" description="Adhesin domain-containing protein" evidence="1">
    <location>
        <begin position="22"/>
        <end position="409"/>
    </location>
</feature>
<keyword evidence="3" id="KW-1185">Reference proteome</keyword>
<dbReference type="Proteomes" id="UP000310477">
    <property type="component" value="Unassembled WGS sequence"/>
</dbReference>
<evidence type="ECO:0008006" key="4">
    <source>
        <dbReference type="Google" id="ProtNLM"/>
    </source>
</evidence>
<reference evidence="2 3" key="1">
    <citation type="submission" date="2019-04" db="EMBL/GenBank/DDBJ databases">
        <title>Pedobacter sp. AR-2-6 sp. nov., isolated from Arctic soil.</title>
        <authorList>
            <person name="Dahal R.H."/>
            <person name="Kim D.-U."/>
        </authorList>
    </citation>
    <scope>NUCLEOTIDE SEQUENCE [LARGE SCALE GENOMIC DNA]</scope>
    <source>
        <strain evidence="2 3">AR-2-6</strain>
    </source>
</reference>
<dbReference type="RefSeq" id="WP_136876146.1">
    <property type="nucleotide sequence ID" value="NZ_SWBO01000003.1"/>
</dbReference>
<keyword evidence="1" id="KW-0732">Signal</keyword>